<dbReference type="PROSITE" id="PS50075">
    <property type="entry name" value="CARRIER"/>
    <property type="match status" value="1"/>
</dbReference>
<dbReference type="InterPro" id="IPR049552">
    <property type="entry name" value="PKS_DH_N"/>
</dbReference>
<evidence type="ECO:0000313" key="14">
    <source>
        <dbReference type="Proteomes" id="UP000319432"/>
    </source>
</evidence>
<name>A0A518VFM7_BRELA</name>
<dbReference type="InterPro" id="IPR042104">
    <property type="entry name" value="PKS_dehydratase_sf"/>
</dbReference>
<dbReference type="InterPro" id="IPR009081">
    <property type="entry name" value="PP-bd_ACP"/>
</dbReference>
<dbReference type="InterPro" id="IPR013968">
    <property type="entry name" value="PKS_KR"/>
</dbReference>
<protein>
    <submittedName>
        <fullName evidence="13">SDR family NAD(P)-dependent oxidoreductase</fullName>
    </submittedName>
</protein>
<dbReference type="InterPro" id="IPR036291">
    <property type="entry name" value="NAD(P)-bd_dom_sf"/>
</dbReference>
<dbReference type="PROSITE" id="PS00606">
    <property type="entry name" value="KS3_1"/>
    <property type="match status" value="1"/>
</dbReference>
<dbReference type="GO" id="GO:0006633">
    <property type="term" value="P:fatty acid biosynthetic process"/>
    <property type="evidence" value="ECO:0007669"/>
    <property type="project" value="InterPro"/>
</dbReference>
<dbReference type="CDD" id="cd00833">
    <property type="entry name" value="PKS"/>
    <property type="match status" value="1"/>
</dbReference>
<dbReference type="SUPFAM" id="SSF47336">
    <property type="entry name" value="ACP-like"/>
    <property type="match status" value="1"/>
</dbReference>
<dbReference type="EMBL" id="CP033464">
    <property type="protein sequence ID" value="QDX95805.1"/>
    <property type="molecule type" value="Genomic_DNA"/>
</dbReference>
<evidence type="ECO:0000256" key="9">
    <source>
        <dbReference type="PROSITE-ProRule" id="PRU01363"/>
    </source>
</evidence>
<evidence type="ECO:0000256" key="6">
    <source>
        <dbReference type="ARBA" id="ARBA00022553"/>
    </source>
</evidence>
<dbReference type="SMART" id="SM00825">
    <property type="entry name" value="PKS_KS"/>
    <property type="match status" value="1"/>
</dbReference>
<dbReference type="Gene3D" id="3.40.47.10">
    <property type="match status" value="1"/>
</dbReference>
<comment type="pathway">
    <text evidence="3">Antibiotic biosynthesis; bacillaene biosynthesis.</text>
</comment>
<sequence>MQAILVLLNEPEQDGELYINRPLMELGLDSGDLLELNDLVSSKFQIELEATFFFTYNTARKIISYLIENTDVSDEVYVAEKSVLEKEAGSKSNSYLQKDDIAIIGASCRLPGGVSNLEQLWELLIHNRDATGPMPNQRWNWPDTIYPDSEHKGINQGGFLDQIAEFDPLFFRISPTEAELLDPQQRLLMELSWECIEGANYSATAISGSNTGVFIGASGSDYSKLLDRHSDDVQAKYGIGTSMAILPNRISYFYNFHGPSLQIDTACSSSLVAVHQAVRSLQSGECVQALVGGVHLMCHPANSIAYYKAGMLSKDGKCKTFDKDAGGYVRGEGGVVLLLKPVKQAERDGDSILAVIKGTAINHGGQANGLTVPNPEKQATLIKEAFLSANIEPESVGYIEAHGTGTPLGDPIEIAALKEAFLELSKQNDNRGEPYCGLGSIKTNIGHLEAAAGLAGLVKVLVSLRHRMIPASLHFHELNPHMSIDNSPFYIVNRNRDWIPPYKGGLRRAGISSFGSGGSNAHIVIEEHPSTDKVALHNRTKSNNPVMIVLSAKNEERLQEYAKQLITAIEKQNLTDCNLADMAYTLHVGREAMEERYATVICHINELKKSLTDYLENNGMMKNYCRGNVNKSNSITSLPIEHEEENEMINHFIKKNDLHQLAYLWVSGLDIDWKILYKSGTANQISLPTYPFARERYWISEVETSSFINKAKKTTVGSIHAIHPLLQQNTSYLSTVRFRSIFTGKEFFLEDHVVQGCKVLPGVAHLEMARIAVEQALGNMEHNLGGFQLHNVVWKKPILLEEQPIQVHIRVFSANHGEINYEIYSEEIPGSGHTVVYSQGFAVRREARQAIALDVPTLQSICKQGVLTARECYQAFNKIGLTYGESHQGIQHVYVGKDQVLAELVLPSCLVDTQEQYVLHPSVMDAALQAALIFQMQSLISYNTSIKPSLPFALESIEMIRPHTSKMWAHVRYSEDYIVGNETHKYDIDLCDDSGAVCVRMFGFSARVLEGTVPSDCSTHSLSKEAMITPPFETMMVAPIWEPISSEKGQRVPSIDENLVIVGGNETSWTEVRKQYPEARVLAIQSGNTVDEIIQEMTQQGPIDHILWIAPVEGLSSVTDNAVIEGQEAGVIYLFKLIKSLLALGYDSRQLGWTVITTQAQPIHKYDEVNPTHASVHGLMGTLAKEYTNWNIRVIDLESTASWPRMDWFTLPIHAEGNPYVYREQQWHRLELVPVTYSQQDETMYKNGGVYVVIGGAGGLGEVWSEYVIRRYEAKVIWIGRREMDADIQAKIDRLASIGPAPRYIMADATDQEELYRAYEEIKQQYGELHGVVHSAIVLLDKSLANMDEERFRAGLGVKVEVSVNIAEVFQHEPLDFVLFFSSMNSFVKAAGQSNYVAGCTFKDAFASQLAIEWPCAVKVMNWGYWGTVGTVASEEYQKRMHKRGIGSIEPPEAMEAVEALLTGPMNQLAFAKMTTSSTWIDVNRRKMITIYQ</sequence>
<evidence type="ECO:0000259" key="10">
    <source>
        <dbReference type="PROSITE" id="PS50075"/>
    </source>
</evidence>
<dbReference type="Pfam" id="PF00550">
    <property type="entry name" value="PP-binding"/>
    <property type="match status" value="1"/>
</dbReference>
<keyword evidence="14" id="KW-1185">Reference proteome</keyword>
<dbReference type="PROSITE" id="PS52004">
    <property type="entry name" value="KS3_2"/>
    <property type="match status" value="1"/>
</dbReference>
<dbReference type="InterPro" id="IPR018201">
    <property type="entry name" value="Ketoacyl_synth_AS"/>
</dbReference>
<dbReference type="SUPFAM" id="SSF53901">
    <property type="entry name" value="Thiolase-like"/>
    <property type="match status" value="1"/>
</dbReference>
<keyword evidence="8" id="KW-0677">Repeat</keyword>
<evidence type="ECO:0000256" key="5">
    <source>
        <dbReference type="ARBA" id="ARBA00022490"/>
    </source>
</evidence>
<dbReference type="Gene3D" id="3.10.129.110">
    <property type="entry name" value="Polyketide synthase dehydratase"/>
    <property type="match status" value="1"/>
</dbReference>
<keyword evidence="6" id="KW-0597">Phosphoprotein</keyword>
<evidence type="ECO:0000313" key="13">
    <source>
        <dbReference type="EMBL" id="QDX95805.1"/>
    </source>
</evidence>
<keyword evidence="7" id="KW-0808">Transferase</keyword>
<dbReference type="PANTHER" id="PTHR43775:SF37">
    <property type="entry name" value="SI:DKEY-61P9.11"/>
    <property type="match status" value="1"/>
</dbReference>
<dbReference type="CDD" id="cd08953">
    <property type="entry name" value="KR_2_SDR_x"/>
    <property type="match status" value="1"/>
</dbReference>
<dbReference type="Proteomes" id="UP000319432">
    <property type="component" value="Chromosome"/>
</dbReference>
<dbReference type="GO" id="GO:0004315">
    <property type="term" value="F:3-oxoacyl-[acyl-carrier-protein] synthase activity"/>
    <property type="evidence" value="ECO:0007669"/>
    <property type="project" value="InterPro"/>
</dbReference>
<dbReference type="PANTHER" id="PTHR43775">
    <property type="entry name" value="FATTY ACID SYNTHASE"/>
    <property type="match status" value="1"/>
</dbReference>
<dbReference type="SMART" id="SM00826">
    <property type="entry name" value="PKS_DH"/>
    <property type="match status" value="1"/>
</dbReference>
<dbReference type="InterPro" id="IPR057326">
    <property type="entry name" value="KR_dom"/>
</dbReference>
<dbReference type="SMART" id="SM00822">
    <property type="entry name" value="PKS_KR"/>
    <property type="match status" value="1"/>
</dbReference>
<feature type="region of interest" description="N-terminal hotdog fold" evidence="9">
    <location>
        <begin position="723"/>
        <end position="849"/>
    </location>
</feature>
<proteinExistence type="predicted"/>
<dbReference type="Pfam" id="PF00109">
    <property type="entry name" value="ketoacyl-synt"/>
    <property type="match status" value="1"/>
</dbReference>
<dbReference type="InterPro" id="IPR020841">
    <property type="entry name" value="PKS_Beta-ketoAc_synthase_dom"/>
</dbReference>
<dbReference type="InterPro" id="IPR054514">
    <property type="entry name" value="RhiE-like_linker"/>
</dbReference>
<evidence type="ECO:0000256" key="4">
    <source>
        <dbReference type="ARBA" id="ARBA00022450"/>
    </source>
</evidence>
<evidence type="ECO:0000256" key="8">
    <source>
        <dbReference type="ARBA" id="ARBA00022737"/>
    </source>
</evidence>
<keyword evidence="5" id="KW-0963">Cytoplasm</keyword>
<dbReference type="GO" id="GO:0004312">
    <property type="term" value="F:fatty acid synthase activity"/>
    <property type="evidence" value="ECO:0007669"/>
    <property type="project" value="TreeGrafter"/>
</dbReference>
<dbReference type="OrthoDB" id="2476517at2"/>
<evidence type="ECO:0000256" key="3">
    <source>
        <dbReference type="ARBA" id="ARBA00004789"/>
    </source>
</evidence>
<dbReference type="PROSITE" id="PS52019">
    <property type="entry name" value="PKS_MFAS_DH"/>
    <property type="match status" value="1"/>
</dbReference>
<evidence type="ECO:0000259" key="12">
    <source>
        <dbReference type="PROSITE" id="PS52019"/>
    </source>
</evidence>
<dbReference type="InterPro" id="IPR014031">
    <property type="entry name" value="Ketoacyl_synth_C"/>
</dbReference>
<dbReference type="GO" id="GO:0005737">
    <property type="term" value="C:cytoplasm"/>
    <property type="evidence" value="ECO:0007669"/>
    <property type="project" value="UniProtKB-SubCell"/>
</dbReference>
<keyword evidence="4" id="KW-0596">Phosphopantetheine</keyword>
<dbReference type="SUPFAM" id="SSF51735">
    <property type="entry name" value="NAD(P)-binding Rossmann-fold domains"/>
    <property type="match status" value="2"/>
</dbReference>
<dbReference type="Gene3D" id="1.10.1240.100">
    <property type="match status" value="1"/>
</dbReference>
<feature type="domain" description="Ketosynthase family 3 (KS3)" evidence="11">
    <location>
        <begin position="98"/>
        <end position="527"/>
    </location>
</feature>
<dbReference type="InterPro" id="IPR049551">
    <property type="entry name" value="PKS_DH_C"/>
</dbReference>
<dbReference type="FunFam" id="3.40.47.10:FF:000019">
    <property type="entry name" value="Polyketide synthase type I"/>
    <property type="match status" value="1"/>
</dbReference>
<dbReference type="InterPro" id="IPR014030">
    <property type="entry name" value="Ketoacyl_synth_N"/>
</dbReference>
<feature type="active site" description="Proton acceptor; for dehydratase activity" evidence="9">
    <location>
        <position position="752"/>
    </location>
</feature>
<feature type="domain" description="Carrier" evidence="10">
    <location>
        <begin position="1"/>
        <end position="70"/>
    </location>
</feature>
<dbReference type="InterPro" id="IPR016039">
    <property type="entry name" value="Thiolase-like"/>
</dbReference>
<dbReference type="InterPro" id="IPR049900">
    <property type="entry name" value="PKS_mFAS_DH"/>
</dbReference>
<dbReference type="Pfam" id="PF22336">
    <property type="entry name" value="RhiE-like_linker"/>
    <property type="match status" value="1"/>
</dbReference>
<comment type="subcellular location">
    <subcellularLocation>
        <location evidence="2">Cytoplasm</location>
    </subcellularLocation>
</comment>
<evidence type="ECO:0000256" key="2">
    <source>
        <dbReference type="ARBA" id="ARBA00004496"/>
    </source>
</evidence>
<dbReference type="GO" id="GO:0071770">
    <property type="term" value="P:DIM/DIP cell wall layer assembly"/>
    <property type="evidence" value="ECO:0007669"/>
    <property type="project" value="TreeGrafter"/>
</dbReference>
<accession>A0A518VFM7</accession>
<dbReference type="Pfam" id="PF14765">
    <property type="entry name" value="PS-DH"/>
    <property type="match status" value="1"/>
</dbReference>
<feature type="domain" description="PKS/mFAS DH" evidence="12">
    <location>
        <begin position="723"/>
        <end position="1015"/>
    </location>
</feature>
<evidence type="ECO:0000256" key="7">
    <source>
        <dbReference type="ARBA" id="ARBA00022679"/>
    </source>
</evidence>
<gene>
    <name evidence="13" type="ORF">EEL30_17500</name>
</gene>
<dbReference type="GO" id="GO:0005886">
    <property type="term" value="C:plasma membrane"/>
    <property type="evidence" value="ECO:0007669"/>
    <property type="project" value="TreeGrafter"/>
</dbReference>
<feature type="active site" description="Proton donor; for dehydratase activity" evidence="9">
    <location>
        <position position="925"/>
    </location>
</feature>
<dbReference type="Pfam" id="PF21089">
    <property type="entry name" value="PKS_DH_N"/>
    <property type="match status" value="1"/>
</dbReference>
<dbReference type="InterPro" id="IPR036736">
    <property type="entry name" value="ACP-like_sf"/>
</dbReference>
<comment type="function">
    <text evidence="1">Involved in some intermediate steps for the synthesis of the antibiotic polyketide bacillaene which is involved in secondary metabolism.</text>
</comment>
<dbReference type="InterPro" id="IPR020807">
    <property type="entry name" value="PKS_DH"/>
</dbReference>
<dbReference type="InterPro" id="IPR050091">
    <property type="entry name" value="PKS_NRPS_Biosynth_Enz"/>
</dbReference>
<dbReference type="Gene3D" id="3.40.50.720">
    <property type="entry name" value="NAD(P)-binding Rossmann-like Domain"/>
    <property type="match status" value="1"/>
</dbReference>
<evidence type="ECO:0000256" key="1">
    <source>
        <dbReference type="ARBA" id="ARBA00003299"/>
    </source>
</evidence>
<dbReference type="Gene3D" id="1.10.1200.10">
    <property type="entry name" value="ACP-like"/>
    <property type="match status" value="1"/>
</dbReference>
<evidence type="ECO:0000259" key="11">
    <source>
        <dbReference type="PROSITE" id="PS52004"/>
    </source>
</evidence>
<reference evidence="13 14" key="1">
    <citation type="submission" date="2018-11" db="EMBL/GenBank/DDBJ databases">
        <title>Phylogenetic determinants of toxin gene distribution in genomes of Brevibacillus laterosporus.</title>
        <authorList>
            <person name="Glare T.R."/>
            <person name="Durrant A."/>
            <person name="Berry C."/>
            <person name="Palma L."/>
            <person name="Ormskirk M."/>
            <person name="Cox M.O."/>
        </authorList>
    </citation>
    <scope>NUCLEOTIDE SEQUENCE [LARGE SCALE GENOMIC DNA]</scope>
    <source>
        <strain evidence="13 14">1821L</strain>
    </source>
</reference>
<feature type="region of interest" description="C-terminal hotdog fold" evidence="9">
    <location>
        <begin position="863"/>
        <end position="1015"/>
    </location>
</feature>
<organism evidence="13 14">
    <name type="scientific">Brevibacillus laterosporus</name>
    <name type="common">Bacillus laterosporus</name>
    <dbReference type="NCBI Taxonomy" id="1465"/>
    <lineage>
        <taxon>Bacteria</taxon>
        <taxon>Bacillati</taxon>
        <taxon>Bacillota</taxon>
        <taxon>Bacilli</taxon>
        <taxon>Bacillales</taxon>
        <taxon>Paenibacillaceae</taxon>
        <taxon>Brevibacillus</taxon>
    </lineage>
</organism>
<dbReference type="Pfam" id="PF08659">
    <property type="entry name" value="KR"/>
    <property type="match status" value="1"/>
</dbReference>
<dbReference type="Pfam" id="PF02801">
    <property type="entry name" value="Ketoacyl-synt_C"/>
    <property type="match status" value="1"/>
</dbReference>